<accession>A0A0X3V762</accession>
<dbReference type="AlphaFoldDB" id="A0A0X3V762"/>
<comment type="caution">
    <text evidence="2">The sequence shown here is derived from an EMBL/GenBank/DDBJ whole genome shotgun (WGS) entry which is preliminary data.</text>
</comment>
<feature type="transmembrane region" description="Helical" evidence="1">
    <location>
        <begin position="50"/>
        <end position="70"/>
    </location>
</feature>
<name>A0A0X3V762_9ACTN</name>
<dbReference type="EMBL" id="LLZG01000081">
    <property type="protein sequence ID" value="KUL40267.1"/>
    <property type="molecule type" value="Genomic_DNA"/>
</dbReference>
<keyword evidence="1" id="KW-0472">Membrane</keyword>
<gene>
    <name evidence="2" type="ORF">ADL12_13495</name>
</gene>
<feature type="transmembrane region" description="Helical" evidence="1">
    <location>
        <begin position="82"/>
        <end position="102"/>
    </location>
</feature>
<keyword evidence="1" id="KW-1133">Transmembrane helix</keyword>
<keyword evidence="1" id="KW-0812">Transmembrane</keyword>
<reference evidence="3" key="1">
    <citation type="submission" date="2015-10" db="EMBL/GenBank/DDBJ databases">
        <authorList>
            <person name="Ju K.-S."/>
            <person name="Doroghazi J.R."/>
            <person name="Metcalf W.W."/>
        </authorList>
    </citation>
    <scope>NUCLEOTIDE SEQUENCE [LARGE SCALE GENOMIC DNA]</scope>
    <source>
        <strain evidence="3">NRRL 3151</strain>
    </source>
</reference>
<organism evidence="2 3">
    <name type="scientific">Streptomyces regalis</name>
    <dbReference type="NCBI Taxonomy" id="68262"/>
    <lineage>
        <taxon>Bacteria</taxon>
        <taxon>Bacillati</taxon>
        <taxon>Actinomycetota</taxon>
        <taxon>Actinomycetes</taxon>
        <taxon>Kitasatosporales</taxon>
        <taxon>Streptomycetaceae</taxon>
        <taxon>Streptomyces</taxon>
    </lineage>
</organism>
<dbReference type="RefSeq" id="WP_062701963.1">
    <property type="nucleotide sequence ID" value="NZ_LLZG01000081.1"/>
</dbReference>
<keyword evidence="3" id="KW-1185">Reference proteome</keyword>
<feature type="transmembrane region" description="Helical" evidence="1">
    <location>
        <begin position="25"/>
        <end position="44"/>
    </location>
</feature>
<dbReference type="Proteomes" id="UP000053923">
    <property type="component" value="Unassembled WGS sequence"/>
</dbReference>
<evidence type="ECO:0000313" key="2">
    <source>
        <dbReference type="EMBL" id="KUL40267.1"/>
    </source>
</evidence>
<dbReference type="OrthoDB" id="4286315at2"/>
<proteinExistence type="predicted"/>
<sequence length="103" mass="11846">MTVPELPDMGDPIPQEGPTQSQYNYYRNALIFFGVVSPWVFIYVSTRNLSLVWLSVLNLIGMYTGFYVIVRAWRRNQTRRMYVALASSLACLIVCTSLFKVLN</sequence>
<evidence type="ECO:0000256" key="1">
    <source>
        <dbReference type="SAM" id="Phobius"/>
    </source>
</evidence>
<protein>
    <submittedName>
        <fullName evidence="2">Uncharacterized protein</fullName>
    </submittedName>
</protein>
<evidence type="ECO:0000313" key="3">
    <source>
        <dbReference type="Proteomes" id="UP000053923"/>
    </source>
</evidence>